<evidence type="ECO:0000256" key="16">
    <source>
        <dbReference type="RuleBase" id="RU003297"/>
    </source>
</evidence>
<feature type="signal peptide" evidence="17">
    <location>
        <begin position="1"/>
        <end position="25"/>
    </location>
</feature>
<dbReference type="AlphaFoldDB" id="A0A7L8D9K9"/>
<dbReference type="NCBIfam" id="TIGR01972">
    <property type="entry name" value="NDH_I_M"/>
    <property type="match status" value="1"/>
</dbReference>
<keyword evidence="7 16" id="KW-0812">Transmembrane</keyword>
<dbReference type="Pfam" id="PF01059">
    <property type="entry name" value="Oxidored_q5_N"/>
    <property type="match status" value="1"/>
</dbReference>
<feature type="transmembrane region" description="Helical" evidence="16">
    <location>
        <begin position="256"/>
        <end position="277"/>
    </location>
</feature>
<dbReference type="GO" id="GO:0048039">
    <property type="term" value="F:ubiquinone binding"/>
    <property type="evidence" value="ECO:0007669"/>
    <property type="project" value="TreeGrafter"/>
</dbReference>
<dbReference type="CTD" id="4538"/>
<keyword evidence="5 16" id="KW-0813">Transport</keyword>
<evidence type="ECO:0000256" key="1">
    <source>
        <dbReference type="ARBA" id="ARBA00004225"/>
    </source>
</evidence>
<keyword evidence="10 16" id="KW-1133">Transmembrane helix</keyword>
<feature type="transmembrane region" description="Helical" evidence="16">
    <location>
        <begin position="309"/>
        <end position="329"/>
    </location>
</feature>
<dbReference type="GO" id="GO:0008137">
    <property type="term" value="F:NADH dehydrogenase (ubiquinone) activity"/>
    <property type="evidence" value="ECO:0007669"/>
    <property type="project" value="UniProtKB-UniRule"/>
</dbReference>
<keyword evidence="6 16" id="KW-0679">Respiratory chain</keyword>
<evidence type="ECO:0000256" key="4">
    <source>
        <dbReference type="ARBA" id="ARBA00021006"/>
    </source>
</evidence>
<comment type="subcellular location">
    <subcellularLocation>
        <location evidence="1 16">Mitochondrion membrane</location>
        <topology evidence="1 16">Multi-pass membrane protein</topology>
    </subcellularLocation>
</comment>
<dbReference type="GO" id="GO:0042773">
    <property type="term" value="P:ATP synthesis coupled electron transport"/>
    <property type="evidence" value="ECO:0007669"/>
    <property type="project" value="InterPro"/>
</dbReference>
<dbReference type="PANTHER" id="PTHR43507:SF20">
    <property type="entry name" value="NADH-UBIQUINONE OXIDOREDUCTASE CHAIN 4"/>
    <property type="match status" value="1"/>
</dbReference>
<evidence type="ECO:0000256" key="11">
    <source>
        <dbReference type="ARBA" id="ARBA00023027"/>
    </source>
</evidence>
<dbReference type="GO" id="GO:0003954">
    <property type="term" value="F:NADH dehydrogenase activity"/>
    <property type="evidence" value="ECO:0007669"/>
    <property type="project" value="TreeGrafter"/>
</dbReference>
<keyword evidence="13 16" id="KW-0496">Mitochondrion</keyword>
<feature type="transmembrane region" description="Helical" evidence="16">
    <location>
        <begin position="284"/>
        <end position="303"/>
    </location>
</feature>
<keyword evidence="17" id="KW-0732">Signal</keyword>
<evidence type="ECO:0000256" key="9">
    <source>
        <dbReference type="ARBA" id="ARBA00022982"/>
    </source>
</evidence>
<evidence type="ECO:0000313" key="20">
    <source>
        <dbReference type="EMBL" id="QOD96507.1"/>
    </source>
</evidence>
<comment type="catalytic activity">
    <reaction evidence="15 16">
        <text>a ubiquinone + NADH + 5 H(+)(in) = a ubiquinol + NAD(+) + 4 H(+)(out)</text>
        <dbReference type="Rhea" id="RHEA:29091"/>
        <dbReference type="Rhea" id="RHEA-COMP:9565"/>
        <dbReference type="Rhea" id="RHEA-COMP:9566"/>
        <dbReference type="ChEBI" id="CHEBI:15378"/>
        <dbReference type="ChEBI" id="CHEBI:16389"/>
        <dbReference type="ChEBI" id="CHEBI:17976"/>
        <dbReference type="ChEBI" id="CHEBI:57540"/>
        <dbReference type="ChEBI" id="CHEBI:57945"/>
        <dbReference type="EC" id="7.1.1.2"/>
    </reaction>
</comment>
<proteinExistence type="inferred from homology"/>
<evidence type="ECO:0000259" key="18">
    <source>
        <dbReference type="Pfam" id="PF00361"/>
    </source>
</evidence>
<evidence type="ECO:0000256" key="3">
    <source>
        <dbReference type="ARBA" id="ARBA00012944"/>
    </source>
</evidence>
<name>A0A7L8D9K9_ANTMN</name>
<keyword evidence="12 16" id="KW-0830">Ubiquinone</keyword>
<protein>
    <recommendedName>
        <fullName evidence="4 16">NADH-ubiquinone oxidoreductase chain 4</fullName>
        <ecNumber evidence="3 16">7.1.1.2</ecNumber>
    </recommendedName>
</protein>
<dbReference type="GeneID" id="63024608"/>
<keyword evidence="8" id="KW-1278">Translocase</keyword>
<feature type="transmembrane region" description="Helical" evidence="16">
    <location>
        <begin position="225"/>
        <end position="244"/>
    </location>
</feature>
<dbReference type="PRINTS" id="PR01437">
    <property type="entry name" value="NUOXDRDTASE4"/>
</dbReference>
<evidence type="ECO:0000256" key="5">
    <source>
        <dbReference type="ARBA" id="ARBA00022448"/>
    </source>
</evidence>
<sequence length="459" mass="50967">MLKIIIPTIMLLPLALLSPCKHLWANVTTHSLLIATISLQWFTPSYYPSKTLTPWTSIDQISSPLLVLTCWLLPLMILASQNHLEQEPPARKRTFVTTLILVQPFILLAFSASELMLFYISFEATLIPTLILITRWGNQPERLNAGIYLLFYTLASSLPLLVAILHLHNQTGSLYLPMLKLSHPTMTSSWSGLMSTLALFLAFMVKAPLYGLHLWLPKAHVEAPIAGSMLLAALLLKLGGYGIMRMTILVDPSPSNLHYPFITLALWGAIMTSAICLRQTDLKALIAYSSVSHMGLVIAATMIQTQWAFSGAMILMISHGLTSSMLFCLANTNYERTHSRILLLTRGLQPLLPLMATWWLLANLTNMALPPTTNLMAELTIVIALFNWSALTLLLTGTTILLTASYTLYMLTMTQRGTLPSHITSIQNSSTREHLLMTLHMIPMGLLILKPELISGIPM</sequence>
<feature type="transmembrane region" description="Helical" evidence="16">
    <location>
        <begin position="381"/>
        <end position="409"/>
    </location>
</feature>
<evidence type="ECO:0000256" key="10">
    <source>
        <dbReference type="ARBA" id="ARBA00022989"/>
    </source>
</evidence>
<dbReference type="InterPro" id="IPR003918">
    <property type="entry name" value="NADH_UbQ_OxRdtase"/>
</dbReference>
<evidence type="ECO:0000259" key="19">
    <source>
        <dbReference type="Pfam" id="PF01059"/>
    </source>
</evidence>
<evidence type="ECO:0000256" key="14">
    <source>
        <dbReference type="ARBA" id="ARBA00023136"/>
    </source>
</evidence>
<gene>
    <name evidence="20" type="primary">ND4</name>
</gene>
<dbReference type="EC" id="7.1.1.2" evidence="3 16"/>
<evidence type="ECO:0000256" key="6">
    <source>
        <dbReference type="ARBA" id="ARBA00022660"/>
    </source>
</evidence>
<dbReference type="InterPro" id="IPR001750">
    <property type="entry name" value="ND/Mrp_TM"/>
</dbReference>
<dbReference type="EMBL" id="MN356310">
    <property type="protein sequence ID" value="QOD96507.1"/>
    <property type="molecule type" value="Genomic_DNA"/>
</dbReference>
<keyword evidence="11 16" id="KW-0520">NAD</keyword>
<feature type="transmembrane region" description="Helical" evidence="16">
    <location>
        <begin position="61"/>
        <end position="80"/>
    </location>
</feature>
<feature type="domain" description="NADH:ubiquinone oxidoreductase chain 4 N-terminal" evidence="19">
    <location>
        <begin position="1"/>
        <end position="108"/>
    </location>
</feature>
<keyword evidence="9 16" id="KW-0249">Electron transport</keyword>
<accession>A0A7L8D9K9</accession>
<dbReference type="InterPro" id="IPR010227">
    <property type="entry name" value="NADH_Q_OxRdtase_chainM/4"/>
</dbReference>
<feature type="domain" description="NADH:quinone oxidoreductase/Mrp antiporter transmembrane" evidence="18">
    <location>
        <begin position="112"/>
        <end position="402"/>
    </location>
</feature>
<dbReference type="Pfam" id="PF00361">
    <property type="entry name" value="Proton_antipo_M"/>
    <property type="match status" value="1"/>
</dbReference>
<organism evidence="20">
    <name type="scientific">Anthoscopus minutus</name>
    <name type="common">Southern penduline-tit</name>
    <dbReference type="NCBI Taxonomy" id="156561"/>
    <lineage>
        <taxon>Eukaryota</taxon>
        <taxon>Metazoa</taxon>
        <taxon>Chordata</taxon>
        <taxon>Craniata</taxon>
        <taxon>Vertebrata</taxon>
        <taxon>Euteleostomi</taxon>
        <taxon>Archelosauria</taxon>
        <taxon>Archosauria</taxon>
        <taxon>Dinosauria</taxon>
        <taxon>Saurischia</taxon>
        <taxon>Theropoda</taxon>
        <taxon>Coelurosauria</taxon>
        <taxon>Aves</taxon>
        <taxon>Neognathae</taxon>
        <taxon>Neoaves</taxon>
        <taxon>Telluraves</taxon>
        <taxon>Australaves</taxon>
        <taxon>Passeriformes</taxon>
        <taxon>Paridae</taxon>
        <taxon>Anthoscopus</taxon>
    </lineage>
</organism>
<evidence type="ECO:0000256" key="8">
    <source>
        <dbReference type="ARBA" id="ARBA00022967"/>
    </source>
</evidence>
<dbReference type="GO" id="GO:0031966">
    <property type="term" value="C:mitochondrial membrane"/>
    <property type="evidence" value="ECO:0007669"/>
    <property type="project" value="UniProtKB-SubCell"/>
</dbReference>
<dbReference type="GO" id="GO:0015990">
    <property type="term" value="P:electron transport coupled proton transport"/>
    <property type="evidence" value="ECO:0007669"/>
    <property type="project" value="TreeGrafter"/>
</dbReference>
<dbReference type="InterPro" id="IPR000260">
    <property type="entry name" value="NADH4_N"/>
</dbReference>
<feature type="transmembrane region" description="Helical" evidence="16">
    <location>
        <begin position="187"/>
        <end position="205"/>
    </location>
</feature>
<evidence type="ECO:0000256" key="2">
    <source>
        <dbReference type="ARBA" id="ARBA00009025"/>
    </source>
</evidence>
<evidence type="ECO:0000256" key="15">
    <source>
        <dbReference type="ARBA" id="ARBA00049551"/>
    </source>
</evidence>
<evidence type="ECO:0000256" key="17">
    <source>
        <dbReference type="SAM" id="SignalP"/>
    </source>
</evidence>
<comment type="similarity">
    <text evidence="2 16">Belongs to the complex I subunit 4 family.</text>
</comment>
<geneLocation type="mitochondrion" evidence="20"/>
<evidence type="ECO:0000256" key="12">
    <source>
        <dbReference type="ARBA" id="ARBA00023075"/>
    </source>
</evidence>
<dbReference type="RefSeq" id="YP_010000608.1">
    <property type="nucleotide sequence ID" value="NC_053076.1"/>
</dbReference>
<evidence type="ECO:0000256" key="7">
    <source>
        <dbReference type="ARBA" id="ARBA00022692"/>
    </source>
</evidence>
<comment type="function">
    <text evidence="16">Core subunit of the mitochondrial membrane respiratory chain NADH dehydrogenase (Complex I) which catalyzes electron transfer from NADH through the respiratory chain, using ubiquinone as an electron acceptor. Essential for the catalytic activity and assembly of complex I.</text>
</comment>
<evidence type="ECO:0000256" key="13">
    <source>
        <dbReference type="ARBA" id="ARBA00023128"/>
    </source>
</evidence>
<feature type="transmembrane region" description="Helical" evidence="16">
    <location>
        <begin position="145"/>
        <end position="167"/>
    </location>
</feature>
<dbReference type="PANTHER" id="PTHR43507">
    <property type="entry name" value="NADH-UBIQUINONE OXIDOREDUCTASE CHAIN 4"/>
    <property type="match status" value="1"/>
</dbReference>
<feature type="transmembrane region" description="Helical" evidence="16">
    <location>
        <begin position="341"/>
        <end position="361"/>
    </location>
</feature>
<reference evidence="20" key="1">
    <citation type="submission" date="2019-08" db="EMBL/GenBank/DDBJ databases">
        <title>Densely sampling genomes across the diversity of birds increases power of comparative genomics analyses.</title>
        <authorList>
            <consortium name="B10K project Consortium"/>
            <person name="Feng S."/>
            <person name="Stiller J."/>
            <person name="Andreu-Sanchez S."/>
            <person name="Margaryan A."/>
            <person name="Chen W."/>
            <person name="Paten B."/>
            <person name="Zhang G."/>
        </authorList>
    </citation>
    <scope>NUCLEOTIDE SEQUENCE</scope>
</reference>
<feature type="chain" id="PRO_5029675820" description="NADH-ubiquinone oxidoreductase chain 4" evidence="17">
    <location>
        <begin position="26"/>
        <end position="459"/>
    </location>
</feature>
<keyword evidence="14 16" id="KW-0472">Membrane</keyword>